<proteinExistence type="inferred from homology"/>
<dbReference type="Pfam" id="PF06110">
    <property type="entry name" value="TXD17-like_Trx"/>
    <property type="match status" value="1"/>
</dbReference>
<keyword evidence="4" id="KW-1185">Reference proteome</keyword>
<comment type="caution">
    <text evidence="3">The sequence shown here is derived from an EMBL/GenBank/DDBJ whole genome shotgun (WGS) entry which is preliminary data.</text>
</comment>
<organism evidence="3 4">
    <name type="scientific">Diplocarpon coronariae</name>
    <dbReference type="NCBI Taxonomy" id="2795749"/>
    <lineage>
        <taxon>Eukaryota</taxon>
        <taxon>Fungi</taxon>
        <taxon>Dikarya</taxon>
        <taxon>Ascomycota</taxon>
        <taxon>Pezizomycotina</taxon>
        <taxon>Leotiomycetes</taxon>
        <taxon>Helotiales</taxon>
        <taxon>Drepanopezizaceae</taxon>
        <taxon>Diplocarpon</taxon>
    </lineage>
</organism>
<dbReference type="SUPFAM" id="SSF52833">
    <property type="entry name" value="Thioredoxin-like"/>
    <property type="match status" value="1"/>
</dbReference>
<evidence type="ECO:0000313" key="4">
    <source>
        <dbReference type="Proteomes" id="UP000242519"/>
    </source>
</evidence>
<dbReference type="PANTHER" id="PTHR12452:SF0">
    <property type="entry name" value="THIOREDOXIN DOMAIN-CONTAINING PROTEIN 17"/>
    <property type="match status" value="1"/>
</dbReference>
<dbReference type="InterPro" id="IPR045108">
    <property type="entry name" value="TXNDC17-like"/>
</dbReference>
<evidence type="ECO:0000256" key="1">
    <source>
        <dbReference type="ARBA" id="ARBA00008987"/>
    </source>
</evidence>
<dbReference type="PANTHER" id="PTHR12452">
    <property type="entry name" value="42-9-9 PROTEIN-RELATED"/>
    <property type="match status" value="1"/>
</dbReference>
<dbReference type="InterPro" id="IPR036249">
    <property type="entry name" value="Thioredoxin-like_sf"/>
</dbReference>
<dbReference type="AlphaFoldDB" id="A0A218YWB6"/>
<evidence type="ECO:0000313" key="3">
    <source>
        <dbReference type="EMBL" id="OWO99937.1"/>
    </source>
</evidence>
<accession>A0A218YWB6</accession>
<reference evidence="3 4" key="1">
    <citation type="submission" date="2017-04" db="EMBL/GenBank/DDBJ databases">
        <title>Draft genome sequence of Marssonina coronaria NL1: causal agent of apple blotch.</title>
        <authorList>
            <person name="Cheng Q."/>
        </authorList>
    </citation>
    <scope>NUCLEOTIDE SEQUENCE [LARGE SCALE GENOMIC DNA]</scope>
    <source>
        <strain evidence="3 4">NL1</strain>
    </source>
</reference>
<name>A0A218YWB6_9HELO</name>
<protein>
    <recommendedName>
        <fullName evidence="2">Thioredoxin domain-containing protein</fullName>
    </recommendedName>
</protein>
<dbReference type="STRING" id="503106.A0A218YWB6"/>
<evidence type="ECO:0000259" key="2">
    <source>
        <dbReference type="Pfam" id="PF06110"/>
    </source>
</evidence>
<dbReference type="GO" id="GO:0047134">
    <property type="term" value="F:protein-disulfide reductase [NAD(P)H] activity"/>
    <property type="evidence" value="ECO:0007669"/>
    <property type="project" value="InterPro"/>
</dbReference>
<dbReference type="GO" id="GO:0005829">
    <property type="term" value="C:cytosol"/>
    <property type="evidence" value="ECO:0007669"/>
    <property type="project" value="TreeGrafter"/>
</dbReference>
<sequence length="130" mass="14204">MPLEASSASAPDVEALLRSSATAAKPCFVVVYASLGADGMSWCGDCRDAEPFVTRKFADSEDVVRIVYAGQRDEWRSADNQWRQAPFSVRYLPTLVKVTGDGRWEQLVEADVSNQEKLDAFVGGAQKGDL</sequence>
<dbReference type="Proteomes" id="UP000242519">
    <property type="component" value="Unassembled WGS sequence"/>
</dbReference>
<dbReference type="EMBL" id="MZNU01000341">
    <property type="protein sequence ID" value="OWO99937.1"/>
    <property type="molecule type" value="Genomic_DNA"/>
</dbReference>
<dbReference type="InParanoid" id="A0A218YWB6"/>
<dbReference type="Gene3D" id="3.40.30.10">
    <property type="entry name" value="Glutaredoxin"/>
    <property type="match status" value="1"/>
</dbReference>
<feature type="domain" description="Thioredoxin" evidence="2">
    <location>
        <begin position="12"/>
        <end position="120"/>
    </location>
</feature>
<dbReference type="InterPro" id="IPR010357">
    <property type="entry name" value="TXNDC17_dom"/>
</dbReference>
<gene>
    <name evidence="3" type="ORF">B2J93_8557</name>
</gene>
<comment type="similarity">
    <text evidence="1">Belongs to the thioredoxin family.</text>
</comment>
<dbReference type="OrthoDB" id="78947at2759"/>